<dbReference type="AlphaFoldDB" id="A0A517PF89"/>
<name>A0A517PF89_9PLAN</name>
<evidence type="ECO:0000313" key="3">
    <source>
        <dbReference type="Proteomes" id="UP000318741"/>
    </source>
</evidence>
<keyword evidence="3" id="KW-1185">Reference proteome</keyword>
<evidence type="ECO:0000313" key="2">
    <source>
        <dbReference type="EMBL" id="QDT18025.1"/>
    </source>
</evidence>
<dbReference type="Proteomes" id="UP000318741">
    <property type="component" value="Chromosome"/>
</dbReference>
<proteinExistence type="predicted"/>
<dbReference type="InterPro" id="IPR035093">
    <property type="entry name" value="RelE/ParE_toxin_dom_sf"/>
</dbReference>
<dbReference type="Pfam" id="PF05016">
    <property type="entry name" value="ParE_toxin"/>
    <property type="match status" value="1"/>
</dbReference>
<keyword evidence="1" id="KW-1277">Toxin-antitoxin system</keyword>
<evidence type="ECO:0008006" key="4">
    <source>
        <dbReference type="Google" id="ProtNLM"/>
    </source>
</evidence>
<dbReference type="KEGG" id="acaf:CA12_41630"/>
<dbReference type="InterPro" id="IPR007712">
    <property type="entry name" value="RelE/ParE_toxin"/>
</dbReference>
<dbReference type="EMBL" id="CP036265">
    <property type="protein sequence ID" value="QDT18025.1"/>
    <property type="molecule type" value="Genomic_DNA"/>
</dbReference>
<reference evidence="2 3" key="1">
    <citation type="submission" date="2019-02" db="EMBL/GenBank/DDBJ databases">
        <title>Deep-cultivation of Planctomycetes and their phenomic and genomic characterization uncovers novel biology.</title>
        <authorList>
            <person name="Wiegand S."/>
            <person name="Jogler M."/>
            <person name="Boedeker C."/>
            <person name="Pinto D."/>
            <person name="Vollmers J."/>
            <person name="Rivas-Marin E."/>
            <person name="Kohn T."/>
            <person name="Peeters S.H."/>
            <person name="Heuer A."/>
            <person name="Rast P."/>
            <person name="Oberbeckmann S."/>
            <person name="Bunk B."/>
            <person name="Jeske O."/>
            <person name="Meyerdierks A."/>
            <person name="Storesund J.E."/>
            <person name="Kallscheuer N."/>
            <person name="Luecker S."/>
            <person name="Lage O.M."/>
            <person name="Pohl T."/>
            <person name="Merkel B.J."/>
            <person name="Hornburger P."/>
            <person name="Mueller R.-W."/>
            <person name="Bruemmer F."/>
            <person name="Labrenz M."/>
            <person name="Spormann A.M."/>
            <person name="Op den Camp H."/>
            <person name="Overmann J."/>
            <person name="Amann R."/>
            <person name="Jetten M.S.M."/>
            <person name="Mascher T."/>
            <person name="Medema M.H."/>
            <person name="Devos D.P."/>
            <person name="Kaster A.-K."/>
            <person name="Ovreas L."/>
            <person name="Rohde M."/>
            <person name="Galperin M.Y."/>
            <person name="Jogler C."/>
        </authorList>
    </citation>
    <scope>NUCLEOTIDE SEQUENCE [LARGE SCALE GENOMIC DNA]</scope>
    <source>
        <strain evidence="2 3">CA12</strain>
    </source>
</reference>
<sequence>MPLRTLSIAKYEAADAADYYIDRDWRTGLAFRAAYDAAIARIAADPSSLPWHHLAASTATRYHRVGRFPYVVLFSVADPAETIVLAVLHTAAGPRRFAAAERRA</sequence>
<evidence type="ECO:0000256" key="1">
    <source>
        <dbReference type="ARBA" id="ARBA00022649"/>
    </source>
</evidence>
<accession>A0A517PF89</accession>
<dbReference type="Gene3D" id="3.30.2310.20">
    <property type="entry name" value="RelE-like"/>
    <property type="match status" value="1"/>
</dbReference>
<gene>
    <name evidence="2" type="ORF">CA12_41630</name>
</gene>
<dbReference type="RefSeq" id="WP_165700898.1">
    <property type="nucleotide sequence ID" value="NZ_CP036265.1"/>
</dbReference>
<protein>
    <recommendedName>
        <fullName evidence="4">Plasmid stabilization system protein</fullName>
    </recommendedName>
</protein>
<organism evidence="2 3">
    <name type="scientific">Alienimonas californiensis</name>
    <dbReference type="NCBI Taxonomy" id="2527989"/>
    <lineage>
        <taxon>Bacteria</taxon>
        <taxon>Pseudomonadati</taxon>
        <taxon>Planctomycetota</taxon>
        <taxon>Planctomycetia</taxon>
        <taxon>Planctomycetales</taxon>
        <taxon>Planctomycetaceae</taxon>
        <taxon>Alienimonas</taxon>
    </lineage>
</organism>